<feature type="transmembrane region" description="Helical" evidence="9">
    <location>
        <begin position="6"/>
        <end position="25"/>
    </location>
</feature>
<accession>A0A381UST7</accession>
<feature type="transmembrane region" description="Helical" evidence="9">
    <location>
        <begin position="94"/>
        <end position="114"/>
    </location>
</feature>
<dbReference type="InterPro" id="IPR000644">
    <property type="entry name" value="CBS_dom"/>
</dbReference>
<evidence type="ECO:0000256" key="5">
    <source>
        <dbReference type="ARBA" id="ARBA00022737"/>
    </source>
</evidence>
<dbReference type="Gene3D" id="3.10.580.10">
    <property type="entry name" value="CBS-domain"/>
    <property type="match status" value="1"/>
</dbReference>
<dbReference type="InterPro" id="IPR005170">
    <property type="entry name" value="Transptr-assoc_dom"/>
</dbReference>
<dbReference type="CDD" id="cd04590">
    <property type="entry name" value="CBS_pair_CorC_HlyC_assoc"/>
    <property type="match status" value="1"/>
</dbReference>
<dbReference type="EMBL" id="UINC01007032">
    <property type="protein sequence ID" value="SVA31034.1"/>
    <property type="molecule type" value="Genomic_DNA"/>
</dbReference>
<dbReference type="InterPro" id="IPR016169">
    <property type="entry name" value="FAD-bd_PCMH_sub2"/>
</dbReference>
<proteinExistence type="inferred from homology"/>
<evidence type="ECO:0000256" key="3">
    <source>
        <dbReference type="ARBA" id="ARBA00022475"/>
    </source>
</evidence>
<keyword evidence="5" id="KW-0677">Repeat</keyword>
<dbReference type="SMART" id="SM00116">
    <property type="entry name" value="CBS"/>
    <property type="match status" value="2"/>
</dbReference>
<sequence>VETVTLPTTLLLFAILVLTFLSAYFSSSETAMMKLNPYRLKNLVRKKHRGARKANRLLRRQDRLLGVILIGNNLVNNVAATVAAVIGVRLFGDTGLALAPIVLTIYFLIFAEIAPKTIAAERPEAIAFPSAYLLDPLLKVSWRLVAAVNWVSNAIVEPFKSRTAEFPGDLSMEELRTVVDSGADLPQQRQNMLLGVLDLDDVTVDDIMVPRAEIAGIDIDESHAEIVGEIVNSQHTRLPVYRETINNILGILHLRRASRFLTQPSFSRSELLQETEEPYFVPKGTPLPTQLINFQTNKNRIALVVDEYGEVQGIVTLEDILEEIVGEFTTDFASDMPEIHPQNDGSYFIEGMALLRDINRALHWDLPTMGPRTINGLILEHLEFIPEANVCLRIDRYLLETLQISDNIVKTVRITQVELAQPDIDEEEDYE</sequence>
<feature type="domain" description="CNNM transmembrane" evidence="11">
    <location>
        <begin position="4"/>
        <end position="201"/>
    </location>
</feature>
<keyword evidence="6 9" id="KW-1133">Transmembrane helix</keyword>
<dbReference type="PROSITE" id="PS51371">
    <property type="entry name" value="CBS"/>
    <property type="match status" value="1"/>
</dbReference>
<dbReference type="InterPro" id="IPR046342">
    <property type="entry name" value="CBS_dom_sf"/>
</dbReference>
<evidence type="ECO:0000256" key="1">
    <source>
        <dbReference type="ARBA" id="ARBA00004651"/>
    </source>
</evidence>
<evidence type="ECO:0000256" key="9">
    <source>
        <dbReference type="SAM" id="Phobius"/>
    </source>
</evidence>
<evidence type="ECO:0008006" key="13">
    <source>
        <dbReference type="Google" id="ProtNLM"/>
    </source>
</evidence>
<evidence type="ECO:0000256" key="7">
    <source>
        <dbReference type="ARBA" id="ARBA00023122"/>
    </source>
</evidence>
<dbReference type="InterPro" id="IPR002550">
    <property type="entry name" value="CNNM"/>
</dbReference>
<evidence type="ECO:0000259" key="11">
    <source>
        <dbReference type="PROSITE" id="PS51846"/>
    </source>
</evidence>
<evidence type="ECO:0000256" key="4">
    <source>
        <dbReference type="ARBA" id="ARBA00022692"/>
    </source>
</evidence>
<dbReference type="PANTHER" id="PTHR22777">
    <property type="entry name" value="HEMOLYSIN-RELATED"/>
    <property type="match status" value="1"/>
</dbReference>
<organism evidence="12">
    <name type="scientific">marine metagenome</name>
    <dbReference type="NCBI Taxonomy" id="408172"/>
    <lineage>
        <taxon>unclassified sequences</taxon>
        <taxon>metagenomes</taxon>
        <taxon>ecological metagenomes</taxon>
    </lineage>
</organism>
<keyword evidence="8 9" id="KW-0472">Membrane</keyword>
<dbReference type="InterPro" id="IPR044751">
    <property type="entry name" value="Ion_transp-like_CBS"/>
</dbReference>
<dbReference type="PANTHER" id="PTHR22777:SF32">
    <property type="entry name" value="UPF0053 INNER MEMBRANE PROTEIN YFJD"/>
    <property type="match status" value="1"/>
</dbReference>
<comment type="subcellular location">
    <subcellularLocation>
        <location evidence="1">Cell membrane</location>
        <topology evidence="1">Multi-pass membrane protein</topology>
    </subcellularLocation>
</comment>
<evidence type="ECO:0000256" key="8">
    <source>
        <dbReference type="ARBA" id="ARBA00023136"/>
    </source>
</evidence>
<dbReference type="Pfam" id="PF03471">
    <property type="entry name" value="CorC_HlyC"/>
    <property type="match status" value="1"/>
</dbReference>
<dbReference type="PROSITE" id="PS51846">
    <property type="entry name" value="CNNM"/>
    <property type="match status" value="1"/>
</dbReference>
<dbReference type="Pfam" id="PF01595">
    <property type="entry name" value="CNNM"/>
    <property type="match status" value="1"/>
</dbReference>
<dbReference type="Gene3D" id="3.30.465.10">
    <property type="match status" value="1"/>
</dbReference>
<dbReference type="AlphaFoldDB" id="A0A381UST7"/>
<feature type="transmembrane region" description="Helical" evidence="9">
    <location>
        <begin position="64"/>
        <end position="88"/>
    </location>
</feature>
<comment type="similarity">
    <text evidence="2">Belongs to the UPF0053 family.</text>
</comment>
<keyword evidence="7" id="KW-0129">CBS domain</keyword>
<name>A0A381UST7_9ZZZZ</name>
<feature type="domain" description="CBS" evidence="10">
    <location>
        <begin position="274"/>
        <end position="332"/>
    </location>
</feature>
<dbReference type="SMART" id="SM01091">
    <property type="entry name" value="CorC_HlyC"/>
    <property type="match status" value="1"/>
</dbReference>
<feature type="non-terminal residue" evidence="12">
    <location>
        <position position="1"/>
    </location>
</feature>
<dbReference type="FunFam" id="3.10.580.10:FF:000002">
    <property type="entry name" value="Magnesium/cobalt efflux protein CorC"/>
    <property type="match status" value="1"/>
</dbReference>
<evidence type="ECO:0000256" key="6">
    <source>
        <dbReference type="ARBA" id="ARBA00022989"/>
    </source>
</evidence>
<evidence type="ECO:0000313" key="12">
    <source>
        <dbReference type="EMBL" id="SVA31034.1"/>
    </source>
</evidence>
<dbReference type="SUPFAM" id="SSF54631">
    <property type="entry name" value="CBS-domain pair"/>
    <property type="match status" value="1"/>
</dbReference>
<protein>
    <recommendedName>
        <fullName evidence="13">CNNM transmembrane domain-containing protein</fullName>
    </recommendedName>
</protein>
<evidence type="ECO:0000259" key="10">
    <source>
        <dbReference type="PROSITE" id="PS51371"/>
    </source>
</evidence>
<keyword evidence="4 9" id="KW-0812">Transmembrane</keyword>
<dbReference type="Pfam" id="PF00571">
    <property type="entry name" value="CBS"/>
    <property type="match status" value="1"/>
</dbReference>
<reference evidence="12" key="1">
    <citation type="submission" date="2018-05" db="EMBL/GenBank/DDBJ databases">
        <authorList>
            <person name="Lanie J.A."/>
            <person name="Ng W.-L."/>
            <person name="Kazmierczak K.M."/>
            <person name="Andrzejewski T.M."/>
            <person name="Davidsen T.M."/>
            <person name="Wayne K.J."/>
            <person name="Tettelin H."/>
            <person name="Glass J.I."/>
            <person name="Rusch D."/>
            <person name="Podicherti R."/>
            <person name="Tsui H.-C.T."/>
            <person name="Winkler M.E."/>
        </authorList>
    </citation>
    <scope>NUCLEOTIDE SEQUENCE</scope>
</reference>
<dbReference type="GO" id="GO:0005886">
    <property type="term" value="C:plasma membrane"/>
    <property type="evidence" value="ECO:0007669"/>
    <property type="project" value="UniProtKB-SubCell"/>
</dbReference>
<dbReference type="SUPFAM" id="SSF56176">
    <property type="entry name" value="FAD-binding/transporter-associated domain-like"/>
    <property type="match status" value="1"/>
</dbReference>
<evidence type="ECO:0000256" key="2">
    <source>
        <dbReference type="ARBA" id="ARBA00006337"/>
    </source>
</evidence>
<dbReference type="GO" id="GO:0050660">
    <property type="term" value="F:flavin adenine dinucleotide binding"/>
    <property type="evidence" value="ECO:0007669"/>
    <property type="project" value="InterPro"/>
</dbReference>
<dbReference type="InterPro" id="IPR036318">
    <property type="entry name" value="FAD-bd_PCMH-like_sf"/>
</dbReference>
<gene>
    <name evidence="12" type="ORF">METZ01_LOCUS83888</name>
</gene>
<keyword evidence="3" id="KW-1003">Cell membrane</keyword>